<organism evidence="1 2">
    <name type="scientific">Ureibacillus sinduriensis BLB-1 = JCM 15800</name>
    <dbReference type="NCBI Taxonomy" id="1384057"/>
    <lineage>
        <taxon>Bacteria</taxon>
        <taxon>Bacillati</taxon>
        <taxon>Bacillota</taxon>
        <taxon>Bacilli</taxon>
        <taxon>Bacillales</taxon>
        <taxon>Caryophanaceae</taxon>
        <taxon>Ureibacillus</taxon>
    </lineage>
</organism>
<dbReference type="Proteomes" id="UP000030408">
    <property type="component" value="Unassembled WGS sequence"/>
</dbReference>
<proteinExistence type="predicted"/>
<evidence type="ECO:0000313" key="2">
    <source>
        <dbReference type="Proteomes" id="UP000030408"/>
    </source>
</evidence>
<sequence>MKSIALVLMETAGVEPASPRKVLTAVFTRVFDYFKNSLTTLLTTFNKNTIAGAIQINTFNSTYIPNNKYFIKLLSNLLT</sequence>
<accession>A0A0A3HVF3</accession>
<keyword evidence="2" id="KW-1185">Reference proteome</keyword>
<comment type="caution">
    <text evidence="1">The sequence shown here is derived from an EMBL/GenBank/DDBJ whole genome shotgun (WGS) entry which is preliminary data.</text>
</comment>
<reference evidence="1 2" key="1">
    <citation type="submission" date="2014-02" db="EMBL/GenBank/DDBJ databases">
        <title>Draft genome sequence of Lysinibacillus sinduriensis JCM 15800.</title>
        <authorList>
            <person name="Zhang F."/>
            <person name="Wang G."/>
            <person name="Zhang L."/>
        </authorList>
    </citation>
    <scope>NUCLEOTIDE SEQUENCE [LARGE SCALE GENOMIC DNA]</scope>
    <source>
        <strain evidence="1 2">JCM 15800</strain>
    </source>
</reference>
<protein>
    <submittedName>
        <fullName evidence="1">Uncharacterized protein</fullName>
    </submittedName>
</protein>
<name>A0A0A3HVF3_9BACL</name>
<gene>
    <name evidence="1" type="ORF">CD33_13190</name>
</gene>
<evidence type="ECO:0000313" key="1">
    <source>
        <dbReference type="EMBL" id="KGR75215.1"/>
    </source>
</evidence>
<dbReference type="EMBL" id="JPVO01000052">
    <property type="protein sequence ID" value="KGR75215.1"/>
    <property type="molecule type" value="Genomic_DNA"/>
</dbReference>
<dbReference type="AlphaFoldDB" id="A0A0A3HVF3"/>